<feature type="compositionally biased region" description="Basic and acidic residues" evidence="1">
    <location>
        <begin position="607"/>
        <end position="617"/>
    </location>
</feature>
<evidence type="ECO:0000259" key="2">
    <source>
        <dbReference type="Pfam" id="PF16087"/>
    </source>
</evidence>
<feature type="compositionally biased region" description="Basic and acidic residues" evidence="1">
    <location>
        <begin position="644"/>
        <end position="658"/>
    </location>
</feature>
<dbReference type="AlphaFoldDB" id="F4W4U0"/>
<evidence type="ECO:0000313" key="4">
    <source>
        <dbReference type="Proteomes" id="UP000007755"/>
    </source>
</evidence>
<feature type="domain" description="DUF4817" evidence="2">
    <location>
        <begin position="107"/>
        <end position="150"/>
    </location>
</feature>
<keyword evidence="4" id="KW-1185">Reference proteome</keyword>
<evidence type="ECO:0000256" key="1">
    <source>
        <dbReference type="SAM" id="MobiDB-lite"/>
    </source>
</evidence>
<feature type="region of interest" description="Disordered" evidence="1">
    <location>
        <begin position="743"/>
        <end position="779"/>
    </location>
</feature>
<proteinExistence type="predicted"/>
<feature type="compositionally biased region" description="Basic residues" evidence="1">
    <location>
        <begin position="419"/>
        <end position="428"/>
    </location>
</feature>
<feature type="compositionally biased region" description="Basic residues" evidence="1">
    <location>
        <begin position="746"/>
        <end position="757"/>
    </location>
</feature>
<accession>F4W4U0</accession>
<name>F4W4U0_ACREC</name>
<feature type="compositionally biased region" description="Basic residues" evidence="1">
    <location>
        <begin position="320"/>
        <end position="331"/>
    </location>
</feature>
<reference evidence="3" key="1">
    <citation type="submission" date="2011-02" db="EMBL/GenBank/DDBJ databases">
        <title>The genome of the leaf-cutting ant Acromyrmex echinatior suggests key adaptations to social evolution and fungus farming.</title>
        <authorList>
            <person name="Nygaard S."/>
            <person name="Zhang G."/>
        </authorList>
    </citation>
    <scope>NUCLEOTIDE SEQUENCE</scope>
</reference>
<dbReference type="Proteomes" id="UP000007755">
    <property type="component" value="Unassembled WGS sequence"/>
</dbReference>
<gene>
    <name evidence="3" type="ORF">G5I_00415</name>
</gene>
<feature type="region of interest" description="Disordered" evidence="1">
    <location>
        <begin position="689"/>
        <end position="713"/>
    </location>
</feature>
<feature type="compositionally biased region" description="Basic residues" evidence="1">
    <location>
        <begin position="632"/>
        <end position="643"/>
    </location>
</feature>
<feature type="region of interest" description="Disordered" evidence="1">
    <location>
        <begin position="823"/>
        <end position="846"/>
    </location>
</feature>
<dbReference type="InterPro" id="IPR032135">
    <property type="entry name" value="DUF4817"/>
</dbReference>
<dbReference type="OrthoDB" id="7554769at2759"/>
<sequence length="891" mass="96404">MLHSFLGAPQLWSVQNTRRGFNGCKYHITLGSPPRPGICVRHFPSVINKKKRLANPRCLSSRNLSPCTTGRDRASEIAPNFSDDELGPLQGGPSIVIPSAARNNMFSLEERFEILKTYFQSQCCVAETVRILKRNMGRDRAPTEGAIRKLWGVLLSVLPYIDVAATTWTSKKVGDEPRSWSACSSAVLLRRQPINNEMDTGNDDKRLGFGTQDRLTGGVVPAPGMSSSSDGLTAGLPTGPAVESATVRMEVVEEVVGAEEPALSGLKERAEPGAVSQSPLPQRRKELRLILDRTEVDVLAGASAEDSVASGSASPDGVLRRKRERPRKKRYPKEMRIRVVAGEIVNSPVADSGSAGTPAPGGAGMNRDTGVVDFTLLASSDAGRVVDRAGPRSDSASLGSTPVEDAGDLSSSFEQIPYKGKKRGRKLKGSNAPGSHALTKISSKRLDLEDDEWDREDFFKVSKKGSPGMKKRKGLVECGLDDRLSSSQKTAVEEVTGLFPQMSPKSVVAETLRVLDIAGEAERKTVSMNGALRRQIKVGVNVAKIAVQRLVADITKCSGPSDEARANNLALEREVIKLRREMDILRREKISLRDQVESLRLTVQSLRDRDRGRDRSPSSEGTVPGRDSSVSRRSRDRGRRSLRRRDYVADKETRENRDLPPAYRPPLGGVRMRLEDVAPRLHKAGRVGQMNSSRVASDARRDSRVDNVSARGADEVRPKGAVCAEPSLPSLTYPANGEPWTVVGSKRARKRRKRKGKKDAMVGRPADSGVVPPPSTGVSDTCRVAAGGVVKTTRGSYAAVAGGVPESGKGTGISRPTRVLKGIPRRGRSLSSSEDRGGSSEVLGDGGQCCTVVRGSGDSRRGIALVRRNACPLTAGDRLRRIERTRTHSRT</sequence>
<organism evidence="4">
    <name type="scientific">Acromyrmex echinatior</name>
    <name type="common">Panamanian leafcutter ant</name>
    <name type="synonym">Acromyrmex octospinosus echinatior</name>
    <dbReference type="NCBI Taxonomy" id="103372"/>
    <lineage>
        <taxon>Eukaryota</taxon>
        <taxon>Metazoa</taxon>
        <taxon>Ecdysozoa</taxon>
        <taxon>Arthropoda</taxon>
        <taxon>Hexapoda</taxon>
        <taxon>Insecta</taxon>
        <taxon>Pterygota</taxon>
        <taxon>Neoptera</taxon>
        <taxon>Endopterygota</taxon>
        <taxon>Hymenoptera</taxon>
        <taxon>Apocrita</taxon>
        <taxon>Aculeata</taxon>
        <taxon>Formicoidea</taxon>
        <taxon>Formicidae</taxon>
        <taxon>Myrmicinae</taxon>
        <taxon>Acromyrmex</taxon>
    </lineage>
</organism>
<feature type="region of interest" description="Disordered" evidence="1">
    <location>
        <begin position="385"/>
        <end position="438"/>
    </location>
</feature>
<feature type="region of interest" description="Disordered" evidence="1">
    <location>
        <begin position="607"/>
        <end position="668"/>
    </location>
</feature>
<protein>
    <recommendedName>
        <fullName evidence="2">DUF4817 domain-containing protein</fullName>
    </recommendedName>
</protein>
<dbReference type="InParanoid" id="F4W4U0"/>
<dbReference type="Pfam" id="PF16087">
    <property type="entry name" value="DUF4817"/>
    <property type="match status" value="1"/>
</dbReference>
<evidence type="ECO:0000313" key="3">
    <source>
        <dbReference type="EMBL" id="EGI70783.1"/>
    </source>
</evidence>
<dbReference type="EMBL" id="GL887562">
    <property type="protein sequence ID" value="EGI70783.1"/>
    <property type="molecule type" value="Genomic_DNA"/>
</dbReference>
<feature type="region of interest" description="Disordered" evidence="1">
    <location>
        <begin position="304"/>
        <end position="334"/>
    </location>
</feature>